<protein>
    <recommendedName>
        <fullName evidence="3">Addiction module protein</fullName>
    </recommendedName>
</protein>
<proteinExistence type="predicted"/>
<evidence type="ECO:0000313" key="1">
    <source>
        <dbReference type="EMBL" id="MCT1606512.1"/>
    </source>
</evidence>
<dbReference type="EMBL" id="JALXMO010000006">
    <property type="protein sequence ID" value="MCT1606512.1"/>
    <property type="molecule type" value="Genomic_DNA"/>
</dbReference>
<name>A0ABT2HP99_9MICC</name>
<accession>A0ABT2HP99</accession>
<keyword evidence="2" id="KW-1185">Reference proteome</keyword>
<evidence type="ECO:0000313" key="2">
    <source>
        <dbReference type="Proteomes" id="UP001205046"/>
    </source>
</evidence>
<gene>
    <name evidence="1" type="ORF">M3B43_04050</name>
</gene>
<dbReference type="RefSeq" id="WP_044495775.1">
    <property type="nucleotide sequence ID" value="NZ_CABKSP010000005.1"/>
</dbReference>
<comment type="caution">
    <text evidence="1">The sequence shown here is derived from an EMBL/GenBank/DDBJ whole genome shotgun (WGS) entry which is preliminary data.</text>
</comment>
<organism evidence="1 2">
    <name type="scientific">Nesterenkonia massiliensis</name>
    <dbReference type="NCBI Taxonomy" id="1232429"/>
    <lineage>
        <taxon>Bacteria</taxon>
        <taxon>Bacillati</taxon>
        <taxon>Actinomycetota</taxon>
        <taxon>Actinomycetes</taxon>
        <taxon>Micrococcales</taxon>
        <taxon>Micrococcaceae</taxon>
        <taxon>Nesterenkonia</taxon>
    </lineage>
</organism>
<reference evidence="1 2" key="1">
    <citation type="submission" date="2022-04" db="EMBL/GenBank/DDBJ databases">
        <title>Human microbiome associated bacterial genomes.</title>
        <authorList>
            <person name="Sandstrom S."/>
            <person name="Salamzade R."/>
            <person name="Kalan L.R."/>
        </authorList>
    </citation>
    <scope>NUCLEOTIDE SEQUENCE [LARGE SCALE GENOMIC DNA]</scope>
    <source>
        <strain evidence="2">p3-SID767</strain>
    </source>
</reference>
<dbReference type="Proteomes" id="UP001205046">
    <property type="component" value="Unassembled WGS sequence"/>
</dbReference>
<evidence type="ECO:0008006" key="3">
    <source>
        <dbReference type="Google" id="ProtNLM"/>
    </source>
</evidence>
<sequence length="72" mass="8158">MVDQALLERTRQLTAAQKRELAYALLDEAQGDDVVTPYEAAVIDERLADLEANPDDEMSSGEFWKRIRSKFG</sequence>